<evidence type="ECO:0000259" key="5">
    <source>
        <dbReference type="PROSITE" id="PS51078"/>
    </source>
</evidence>
<dbReference type="SMART" id="SM00346">
    <property type="entry name" value="HTH_ICLR"/>
    <property type="match status" value="1"/>
</dbReference>
<dbReference type="InterPro" id="IPR036388">
    <property type="entry name" value="WH-like_DNA-bd_sf"/>
</dbReference>
<dbReference type="Pfam" id="PF09339">
    <property type="entry name" value="HTH_IclR"/>
    <property type="match status" value="1"/>
</dbReference>
<proteinExistence type="predicted"/>
<comment type="caution">
    <text evidence="7">The sequence shown here is derived from an EMBL/GenBank/DDBJ whole genome shotgun (WGS) entry which is preliminary data.</text>
</comment>
<dbReference type="GO" id="GO:0045892">
    <property type="term" value="P:negative regulation of DNA-templated transcription"/>
    <property type="evidence" value="ECO:0007669"/>
    <property type="project" value="TreeGrafter"/>
</dbReference>
<reference evidence="7 8" key="1">
    <citation type="journal article" date="2016" name="Nat. Commun.">
        <title>Microbial interactions lead to rapid micro-scale successions on model marine particles.</title>
        <authorList>
            <person name="Datta M.S."/>
            <person name="Sliwerska E."/>
            <person name="Gore J."/>
            <person name="Polz M.F."/>
            <person name="Cordero O.X."/>
        </authorList>
    </citation>
    <scope>NUCLEOTIDE SEQUENCE [LARGE SCALE GENOMIC DNA]</scope>
    <source>
        <strain evidence="7 8">4G03</strain>
    </source>
</reference>
<keyword evidence="2" id="KW-0238">DNA-binding</keyword>
<dbReference type="Gene3D" id="1.10.10.10">
    <property type="entry name" value="Winged helix-like DNA-binding domain superfamily/Winged helix DNA-binding domain"/>
    <property type="match status" value="1"/>
</dbReference>
<evidence type="ECO:0000256" key="1">
    <source>
        <dbReference type="ARBA" id="ARBA00023015"/>
    </source>
</evidence>
<keyword evidence="9" id="KW-1185">Reference proteome</keyword>
<feature type="domain" description="IclR-ED" evidence="5">
    <location>
        <begin position="71"/>
        <end position="254"/>
    </location>
</feature>
<dbReference type="InterPro" id="IPR014757">
    <property type="entry name" value="Tscrpt_reg_IclR_C"/>
</dbReference>
<feature type="domain" description="HTH iclR-type" evidence="4">
    <location>
        <begin position="9"/>
        <end position="70"/>
    </location>
</feature>
<dbReference type="PANTHER" id="PTHR30136">
    <property type="entry name" value="HELIX-TURN-HELIX TRANSCRIPTIONAL REGULATOR, ICLR FAMILY"/>
    <property type="match status" value="1"/>
</dbReference>
<dbReference type="PROSITE" id="PS51078">
    <property type="entry name" value="ICLR_ED"/>
    <property type="match status" value="1"/>
</dbReference>
<accession>A0A2G1BQU3</accession>
<dbReference type="PANTHER" id="PTHR30136:SF7">
    <property type="entry name" value="HTH-TYPE TRANSCRIPTIONAL REGULATOR KDGR-RELATED"/>
    <property type="match status" value="1"/>
</dbReference>
<dbReference type="RefSeq" id="WP_099216299.1">
    <property type="nucleotide sequence ID" value="NZ_JAUYVU010000003.1"/>
</dbReference>
<evidence type="ECO:0000313" key="6">
    <source>
        <dbReference type="EMBL" id="MDP2540996.1"/>
    </source>
</evidence>
<dbReference type="PROSITE" id="PS51077">
    <property type="entry name" value="HTH_ICLR"/>
    <property type="match status" value="1"/>
</dbReference>
<gene>
    <name evidence="7" type="ORF">CSC81_13620</name>
    <name evidence="6" type="ORF">Q8W23_05835</name>
</gene>
<dbReference type="Proteomes" id="UP000222163">
    <property type="component" value="Unassembled WGS sequence"/>
</dbReference>
<dbReference type="GO" id="GO:0003700">
    <property type="term" value="F:DNA-binding transcription factor activity"/>
    <property type="evidence" value="ECO:0007669"/>
    <property type="project" value="TreeGrafter"/>
</dbReference>
<dbReference type="EMBL" id="PDUU01000016">
    <property type="protein sequence ID" value="PHN96397.1"/>
    <property type="molecule type" value="Genomic_DNA"/>
</dbReference>
<name>A0A2G1BQU3_9FLAO</name>
<reference evidence="7" key="2">
    <citation type="submission" date="2017-10" db="EMBL/GenBank/DDBJ databases">
        <authorList>
            <person name="Enke T.N."/>
            <person name="Cordero O.X."/>
        </authorList>
    </citation>
    <scope>NUCLEOTIDE SEQUENCE</scope>
    <source>
        <strain evidence="7">4G03</strain>
    </source>
</reference>
<organism evidence="7 8">
    <name type="scientific">Tenacibaculum discolor</name>
    <dbReference type="NCBI Taxonomy" id="361581"/>
    <lineage>
        <taxon>Bacteria</taxon>
        <taxon>Pseudomonadati</taxon>
        <taxon>Bacteroidota</taxon>
        <taxon>Flavobacteriia</taxon>
        <taxon>Flavobacteriales</taxon>
        <taxon>Flavobacteriaceae</taxon>
        <taxon>Tenacibaculum</taxon>
    </lineage>
</organism>
<dbReference type="SUPFAM" id="SSF55781">
    <property type="entry name" value="GAF domain-like"/>
    <property type="match status" value="1"/>
</dbReference>
<evidence type="ECO:0000259" key="4">
    <source>
        <dbReference type="PROSITE" id="PS51077"/>
    </source>
</evidence>
<evidence type="ECO:0000313" key="8">
    <source>
        <dbReference type="Proteomes" id="UP000222163"/>
    </source>
</evidence>
<sequence>MNANSKNLNQSIIKAFSVLDAFTDDKKEWGVRELATKTGYNKSTVYRLLSTLVSLNVVQQNDNEKYQLGSKLFELGNRVSIYKSLRNLTNTPIQKVALEIQETVLLGILKEQQVFHINKADSLQGLKISTSIGSYAPINGSAIGKLLLAFASRETQEAFLNSVTLKPFTKNTITSTLKLREELQLIQQQKFALDIEESELGLVCIAIPIYNNKRKVIAGISASGPSSRFKMENVANYIQILKKGANTIEQSLSDFDSL</sequence>
<evidence type="ECO:0000256" key="2">
    <source>
        <dbReference type="ARBA" id="ARBA00023125"/>
    </source>
</evidence>
<evidence type="ECO:0000313" key="7">
    <source>
        <dbReference type="EMBL" id="PHN96397.1"/>
    </source>
</evidence>
<dbReference type="InterPro" id="IPR036390">
    <property type="entry name" value="WH_DNA-bd_sf"/>
</dbReference>
<keyword evidence="3" id="KW-0804">Transcription</keyword>
<dbReference type="GO" id="GO:0003677">
    <property type="term" value="F:DNA binding"/>
    <property type="evidence" value="ECO:0007669"/>
    <property type="project" value="UniProtKB-KW"/>
</dbReference>
<dbReference type="Gene3D" id="3.30.450.40">
    <property type="match status" value="1"/>
</dbReference>
<reference evidence="6 9" key="3">
    <citation type="submission" date="2023-07" db="EMBL/GenBank/DDBJ databases">
        <title>Genome content predicts the carbon catabolic preferences of heterotrophic bacteria.</title>
        <authorList>
            <person name="Gralka M."/>
        </authorList>
    </citation>
    <scope>NUCLEOTIDE SEQUENCE [LARGE SCALE GENOMIC DNA]</scope>
    <source>
        <strain evidence="6 9">4G03</strain>
    </source>
</reference>
<dbReference type="Proteomes" id="UP001242342">
    <property type="component" value="Unassembled WGS sequence"/>
</dbReference>
<dbReference type="FunFam" id="1.10.10.10:FF:000056">
    <property type="entry name" value="IclR family transcriptional regulator"/>
    <property type="match status" value="1"/>
</dbReference>
<keyword evidence="1" id="KW-0805">Transcription regulation</keyword>
<evidence type="ECO:0000313" key="9">
    <source>
        <dbReference type="Proteomes" id="UP001242342"/>
    </source>
</evidence>
<protein>
    <submittedName>
        <fullName evidence="6">IclR family transcriptional regulator</fullName>
    </submittedName>
    <submittedName>
        <fullName evidence="7">Transcriptional regulator, IclR family protein</fullName>
    </submittedName>
</protein>
<dbReference type="EMBL" id="JAUYVU010000003">
    <property type="protein sequence ID" value="MDP2540996.1"/>
    <property type="molecule type" value="Genomic_DNA"/>
</dbReference>
<dbReference type="SUPFAM" id="SSF46785">
    <property type="entry name" value="Winged helix' DNA-binding domain"/>
    <property type="match status" value="1"/>
</dbReference>
<dbReference type="InterPro" id="IPR050707">
    <property type="entry name" value="HTH_MetabolicPath_Reg"/>
</dbReference>
<evidence type="ECO:0000256" key="3">
    <source>
        <dbReference type="ARBA" id="ARBA00023163"/>
    </source>
</evidence>
<dbReference type="AlphaFoldDB" id="A0A2G1BQU3"/>
<dbReference type="InterPro" id="IPR029016">
    <property type="entry name" value="GAF-like_dom_sf"/>
</dbReference>
<dbReference type="Pfam" id="PF01614">
    <property type="entry name" value="IclR_C"/>
    <property type="match status" value="1"/>
</dbReference>
<dbReference type="InterPro" id="IPR005471">
    <property type="entry name" value="Tscrpt_reg_IclR_N"/>
</dbReference>